<dbReference type="AlphaFoldDB" id="A0A4R7D1A7"/>
<evidence type="ECO:0000256" key="1">
    <source>
        <dbReference type="SAM" id="MobiDB-lite"/>
    </source>
</evidence>
<protein>
    <submittedName>
        <fullName evidence="3">Uncharacterized protein (TIGR02145 family)</fullName>
    </submittedName>
</protein>
<reference evidence="3 4" key="1">
    <citation type="submission" date="2019-03" db="EMBL/GenBank/DDBJ databases">
        <title>Genomic Encyclopedia of Type Strains, Phase III (KMG-III): the genomes of soil and plant-associated and newly described type strains.</title>
        <authorList>
            <person name="Whitman W."/>
        </authorList>
    </citation>
    <scope>NUCLEOTIDE SEQUENCE [LARGE SCALE GENOMIC DNA]</scope>
    <source>
        <strain evidence="3 4">CGMCC 1.12801</strain>
    </source>
</reference>
<dbReference type="InterPro" id="IPR011871">
    <property type="entry name" value="Fib_succ_major"/>
</dbReference>
<accession>A0A4R7D1A7</accession>
<dbReference type="PROSITE" id="PS51257">
    <property type="entry name" value="PROKAR_LIPOPROTEIN"/>
    <property type="match status" value="1"/>
</dbReference>
<organism evidence="3 4">
    <name type="scientific">Sphingobacterium paludis</name>
    <dbReference type="NCBI Taxonomy" id="1476465"/>
    <lineage>
        <taxon>Bacteria</taxon>
        <taxon>Pseudomonadati</taxon>
        <taxon>Bacteroidota</taxon>
        <taxon>Sphingobacteriia</taxon>
        <taxon>Sphingobacteriales</taxon>
        <taxon>Sphingobacteriaceae</taxon>
        <taxon>Sphingobacterium</taxon>
    </lineage>
</organism>
<feature type="region of interest" description="Disordered" evidence="1">
    <location>
        <begin position="46"/>
        <end position="67"/>
    </location>
</feature>
<dbReference type="Proteomes" id="UP000294752">
    <property type="component" value="Unassembled WGS sequence"/>
</dbReference>
<feature type="domain" description="Fibrobacter succinogenes major paralogous" evidence="2">
    <location>
        <begin position="357"/>
        <end position="572"/>
    </location>
</feature>
<dbReference type="Pfam" id="PF09603">
    <property type="entry name" value="Fib_succ_major"/>
    <property type="match status" value="1"/>
</dbReference>
<proteinExistence type="predicted"/>
<name>A0A4R7D1A7_9SPHI</name>
<dbReference type="EMBL" id="SNZV01000004">
    <property type="protein sequence ID" value="TDS13831.1"/>
    <property type="molecule type" value="Genomic_DNA"/>
</dbReference>
<evidence type="ECO:0000313" key="3">
    <source>
        <dbReference type="EMBL" id="TDS13831.1"/>
    </source>
</evidence>
<feature type="region of interest" description="Disordered" evidence="1">
    <location>
        <begin position="429"/>
        <end position="448"/>
    </location>
</feature>
<dbReference type="NCBIfam" id="TIGR02145">
    <property type="entry name" value="Fib_succ_major"/>
    <property type="match status" value="1"/>
</dbReference>
<evidence type="ECO:0000259" key="2">
    <source>
        <dbReference type="Pfam" id="PF09603"/>
    </source>
</evidence>
<dbReference type="RefSeq" id="WP_133640139.1">
    <property type="nucleotide sequence ID" value="NZ_SNZV01000004.1"/>
</dbReference>
<feature type="compositionally biased region" description="Low complexity" evidence="1">
    <location>
        <begin position="54"/>
        <end position="67"/>
    </location>
</feature>
<feature type="compositionally biased region" description="Polar residues" evidence="1">
    <location>
        <begin position="429"/>
        <end position="443"/>
    </location>
</feature>
<gene>
    <name evidence="3" type="ORF">B0I21_104157</name>
</gene>
<dbReference type="OrthoDB" id="1451431at2"/>
<sequence length="575" mass="61277">MNTRLLQIATMILVVSSLFSCKTDNDYGQEIVTLNVSLGGEEYDEQDVTFGGQSNTNSRSSNRSNSNISTAVQMQEIPLENGFYISAEVTAEPAIYRPSPAKSSSGGNRAAVVVNPIQRAISFRLAAYNSAGNFVQAKVYTIAANGTVTPADGAAMQLPNGQYTFIAYSYNTNTAPTENLTGTTVSNFTIANAPVANGFMLFNSGLITVSSQATVNLNVILRHLTSPMQVVIDATATNGYLITSVGTTTLGNTRGTATVNLSTGTITNFGGSTAARTMSYPSTAAAAQWASNVAYFSNNTTAGTLSIASLIVGPLERPTPINFSDISILPGFAYTVRLRLNPEDGFETIGGVEAAFIGGRYWMRRNLGSTVANPDVPNATASIGFRDHIGNYYQWGRITPRGNGSTTANQTGTHWNTREESLTAWNLGSETTPVPAKNTTNDPCPTGWRVPTRAEWNLLVASTTQNQSDNVGTTWTASTTNYATAKVFRSLRDRNVVLTFPSGGVFTPTTVNSTVVGVSQFRGSAGYYWTSLSIAPETAALNAARLVTDQTAVTMGQGNNNKNFAFNVRCIRDTQ</sequence>
<comment type="caution">
    <text evidence="3">The sequence shown here is derived from an EMBL/GenBank/DDBJ whole genome shotgun (WGS) entry which is preliminary data.</text>
</comment>
<keyword evidence="4" id="KW-1185">Reference proteome</keyword>
<evidence type="ECO:0000313" key="4">
    <source>
        <dbReference type="Proteomes" id="UP000294752"/>
    </source>
</evidence>